<evidence type="ECO:0000313" key="2">
    <source>
        <dbReference type="Proteomes" id="UP001552299"/>
    </source>
</evidence>
<keyword evidence="2" id="KW-1185">Reference proteome</keyword>
<gene>
    <name evidence="1" type="ORF">M5K25_007607</name>
</gene>
<comment type="caution">
    <text evidence="1">The sequence shown here is derived from an EMBL/GenBank/DDBJ whole genome shotgun (WGS) entry which is preliminary data.</text>
</comment>
<dbReference type="Proteomes" id="UP001552299">
    <property type="component" value="Unassembled WGS sequence"/>
</dbReference>
<proteinExistence type="predicted"/>
<organism evidence="1 2">
    <name type="scientific">Dendrobium thyrsiflorum</name>
    <name type="common">Pinecone-like raceme dendrobium</name>
    <name type="synonym">Orchid</name>
    <dbReference type="NCBI Taxonomy" id="117978"/>
    <lineage>
        <taxon>Eukaryota</taxon>
        <taxon>Viridiplantae</taxon>
        <taxon>Streptophyta</taxon>
        <taxon>Embryophyta</taxon>
        <taxon>Tracheophyta</taxon>
        <taxon>Spermatophyta</taxon>
        <taxon>Magnoliopsida</taxon>
        <taxon>Liliopsida</taxon>
        <taxon>Asparagales</taxon>
        <taxon>Orchidaceae</taxon>
        <taxon>Epidendroideae</taxon>
        <taxon>Malaxideae</taxon>
        <taxon>Dendrobiinae</taxon>
        <taxon>Dendrobium</taxon>
    </lineage>
</organism>
<name>A0ABD0VL92_DENTH</name>
<reference evidence="1 2" key="1">
    <citation type="journal article" date="2024" name="Plant Biotechnol. J.">
        <title>Dendrobium thyrsiflorum genome and its molecular insights into genes involved in important horticultural traits.</title>
        <authorList>
            <person name="Chen B."/>
            <person name="Wang J.Y."/>
            <person name="Zheng P.J."/>
            <person name="Li K.L."/>
            <person name="Liang Y.M."/>
            <person name="Chen X.F."/>
            <person name="Zhang C."/>
            <person name="Zhao X."/>
            <person name="He X."/>
            <person name="Zhang G.Q."/>
            <person name="Liu Z.J."/>
            <person name="Xu Q."/>
        </authorList>
    </citation>
    <scope>NUCLEOTIDE SEQUENCE [LARGE SCALE GENOMIC DNA]</scope>
    <source>
        <strain evidence="1">GZMU011</strain>
    </source>
</reference>
<sequence>MFLPIGPEITLRHSSVRLEILSPLSISNCNQQESCEHYKHSKLKIDHLEILSVSQSCGASLGHYGVQTSILICCGIISKQLRRSALYRSALGCSGTQHQGTRVRNTEAPEPKEFNSQDRVLACNMLVNNFKLDFLCILEAKINHASTSDPWFLKTHQNYWTNYDGFWDGLINSFSTPYLSSPIHDLYQKPFNLKSFIKKQK</sequence>
<protein>
    <submittedName>
        <fullName evidence="1">Uncharacterized protein</fullName>
    </submittedName>
</protein>
<dbReference type="EMBL" id="JANQDX010000006">
    <property type="protein sequence ID" value="KAL0923546.1"/>
    <property type="molecule type" value="Genomic_DNA"/>
</dbReference>
<evidence type="ECO:0000313" key="1">
    <source>
        <dbReference type="EMBL" id="KAL0923546.1"/>
    </source>
</evidence>
<accession>A0ABD0VL92</accession>
<dbReference type="AlphaFoldDB" id="A0ABD0VL92"/>